<evidence type="ECO:0000256" key="3">
    <source>
        <dbReference type="ARBA" id="ARBA00022692"/>
    </source>
</evidence>
<organism evidence="7 8">
    <name type="scientific">Absidia repens</name>
    <dbReference type="NCBI Taxonomy" id="90262"/>
    <lineage>
        <taxon>Eukaryota</taxon>
        <taxon>Fungi</taxon>
        <taxon>Fungi incertae sedis</taxon>
        <taxon>Mucoromycota</taxon>
        <taxon>Mucoromycotina</taxon>
        <taxon>Mucoromycetes</taxon>
        <taxon>Mucorales</taxon>
        <taxon>Cunninghamellaceae</taxon>
        <taxon>Absidia</taxon>
    </lineage>
</organism>
<dbReference type="STRING" id="90262.A0A1X2J2L1"/>
<dbReference type="Gene3D" id="1.20.1740.10">
    <property type="entry name" value="Amino acid/polyamine transporter I"/>
    <property type="match status" value="1"/>
</dbReference>
<evidence type="ECO:0000256" key="2">
    <source>
        <dbReference type="ARBA" id="ARBA00022448"/>
    </source>
</evidence>
<name>A0A1X2J2L1_9FUNG</name>
<feature type="transmembrane region" description="Helical" evidence="6">
    <location>
        <begin position="99"/>
        <end position="117"/>
    </location>
</feature>
<sequence length="379" mass="41790">MTVAWNLAQLIIGMANVLRGTDVSSTGLYVGLYIIMTVIGTGSGFLGLTFTNFLNYFMAFWLIVCTIVFSIAIPVLAPTNQSATWVFTQFNNSTGYDNHALVFFLGLLQAGWSMVSFESGISLGESTKDAARKGPQGLMLCVLFALIQGFAITIVVLFSIQDLDVLLDADLPVAEFFLQVTNNRHLSAFFLSIMVVAQYGSLANSSVANCRLMWAMARDGCLPYSKFFYKLEKGDVPLRIIILQMALMIILILPVFGTMVYWTAVLSAGVICYNVAYGLPLFCRLVWSRDTMPKGPFNLGRWSVPVNLIALVWIVFFIIILSFPSSFPPTAEDMNYSSLMLGAVTIFALVYWLYGGRSSFKGPIANVDDDDDTSKNESD</sequence>
<feature type="transmembrane region" description="Helical" evidence="6">
    <location>
        <begin position="236"/>
        <end position="256"/>
    </location>
</feature>
<dbReference type="Proteomes" id="UP000193560">
    <property type="component" value="Unassembled WGS sequence"/>
</dbReference>
<evidence type="ECO:0000256" key="6">
    <source>
        <dbReference type="SAM" id="Phobius"/>
    </source>
</evidence>
<keyword evidence="5 6" id="KW-0472">Membrane</keyword>
<dbReference type="PIRSF" id="PIRSF006060">
    <property type="entry name" value="AA_transporter"/>
    <property type="match status" value="1"/>
</dbReference>
<gene>
    <name evidence="7" type="ORF">BCR42DRAFT_464737</name>
</gene>
<dbReference type="OrthoDB" id="3257095at2759"/>
<feature type="transmembrane region" description="Helical" evidence="6">
    <location>
        <begin position="138"/>
        <end position="160"/>
    </location>
</feature>
<dbReference type="PANTHER" id="PTHR45649">
    <property type="entry name" value="AMINO-ACID PERMEASE BAT1"/>
    <property type="match status" value="1"/>
</dbReference>
<evidence type="ECO:0000313" key="8">
    <source>
        <dbReference type="Proteomes" id="UP000193560"/>
    </source>
</evidence>
<feature type="transmembrane region" description="Helical" evidence="6">
    <location>
        <begin position="262"/>
        <end position="283"/>
    </location>
</feature>
<dbReference type="Pfam" id="PF13520">
    <property type="entry name" value="AA_permease_2"/>
    <property type="match status" value="1"/>
</dbReference>
<protein>
    <submittedName>
        <fullName evidence="7">Amino acid/polyamine transporter I</fullName>
    </submittedName>
</protein>
<dbReference type="PANTHER" id="PTHR45649:SF26">
    <property type="entry name" value="OS04G0435100 PROTEIN"/>
    <property type="match status" value="1"/>
</dbReference>
<feature type="transmembrane region" description="Helical" evidence="6">
    <location>
        <begin position="336"/>
        <end position="354"/>
    </location>
</feature>
<proteinExistence type="predicted"/>
<feature type="transmembrane region" description="Helical" evidence="6">
    <location>
        <begin position="30"/>
        <end position="50"/>
    </location>
</feature>
<evidence type="ECO:0000313" key="7">
    <source>
        <dbReference type="EMBL" id="ORZ26038.1"/>
    </source>
</evidence>
<feature type="transmembrane region" description="Helical" evidence="6">
    <location>
        <begin position="57"/>
        <end position="79"/>
    </location>
</feature>
<feature type="transmembrane region" description="Helical" evidence="6">
    <location>
        <begin position="304"/>
        <end position="324"/>
    </location>
</feature>
<keyword evidence="4 6" id="KW-1133">Transmembrane helix</keyword>
<dbReference type="InterPro" id="IPR002293">
    <property type="entry name" value="AA/rel_permease1"/>
</dbReference>
<dbReference type="EMBL" id="MCGE01000001">
    <property type="protein sequence ID" value="ORZ26038.1"/>
    <property type="molecule type" value="Genomic_DNA"/>
</dbReference>
<dbReference type="AlphaFoldDB" id="A0A1X2J2L1"/>
<keyword evidence="3 6" id="KW-0812">Transmembrane</keyword>
<keyword evidence="2" id="KW-0813">Transport</keyword>
<feature type="non-terminal residue" evidence="7">
    <location>
        <position position="1"/>
    </location>
</feature>
<dbReference type="GO" id="GO:0016020">
    <property type="term" value="C:membrane"/>
    <property type="evidence" value="ECO:0007669"/>
    <property type="project" value="UniProtKB-SubCell"/>
</dbReference>
<reference evidence="7 8" key="1">
    <citation type="submission" date="2016-07" db="EMBL/GenBank/DDBJ databases">
        <title>Pervasive Adenine N6-methylation of Active Genes in Fungi.</title>
        <authorList>
            <consortium name="DOE Joint Genome Institute"/>
            <person name="Mondo S.J."/>
            <person name="Dannebaum R.O."/>
            <person name="Kuo R.C."/>
            <person name="Labutti K."/>
            <person name="Haridas S."/>
            <person name="Kuo A."/>
            <person name="Salamov A."/>
            <person name="Ahrendt S.R."/>
            <person name="Lipzen A."/>
            <person name="Sullivan W."/>
            <person name="Andreopoulos W.B."/>
            <person name="Clum A."/>
            <person name="Lindquist E."/>
            <person name="Daum C."/>
            <person name="Ramamoorthy G.K."/>
            <person name="Gryganskyi A."/>
            <person name="Culley D."/>
            <person name="Magnuson J.K."/>
            <person name="James T.Y."/>
            <person name="O'Malley M.A."/>
            <person name="Stajich J.E."/>
            <person name="Spatafora J.W."/>
            <person name="Visel A."/>
            <person name="Grigoriev I.V."/>
        </authorList>
    </citation>
    <scope>NUCLEOTIDE SEQUENCE [LARGE SCALE GENOMIC DNA]</scope>
    <source>
        <strain evidence="7 8">NRRL 1336</strain>
    </source>
</reference>
<comment type="caution">
    <text evidence="7">The sequence shown here is derived from an EMBL/GenBank/DDBJ whole genome shotgun (WGS) entry which is preliminary data.</text>
</comment>
<feature type="transmembrane region" description="Helical" evidence="6">
    <location>
        <begin position="186"/>
        <end position="208"/>
    </location>
</feature>
<evidence type="ECO:0000256" key="5">
    <source>
        <dbReference type="ARBA" id="ARBA00023136"/>
    </source>
</evidence>
<accession>A0A1X2J2L1</accession>
<comment type="subcellular location">
    <subcellularLocation>
        <location evidence="1">Membrane</location>
        <topology evidence="1">Multi-pass membrane protein</topology>
    </subcellularLocation>
</comment>
<keyword evidence="8" id="KW-1185">Reference proteome</keyword>
<evidence type="ECO:0000256" key="1">
    <source>
        <dbReference type="ARBA" id="ARBA00004141"/>
    </source>
</evidence>
<dbReference type="GO" id="GO:0022857">
    <property type="term" value="F:transmembrane transporter activity"/>
    <property type="evidence" value="ECO:0007669"/>
    <property type="project" value="InterPro"/>
</dbReference>
<evidence type="ECO:0000256" key="4">
    <source>
        <dbReference type="ARBA" id="ARBA00022989"/>
    </source>
</evidence>